<accession>A0A914B0J6</accession>
<dbReference type="OrthoDB" id="412005at2759"/>
<evidence type="ECO:0000313" key="1">
    <source>
        <dbReference type="EnsemblMetazoa" id="XP_038069512.1"/>
    </source>
</evidence>
<dbReference type="Proteomes" id="UP000887568">
    <property type="component" value="Unplaced"/>
</dbReference>
<sequence length="516" mass="57282">MAKLNCSSSNEDLNGNYCALDHCFSPAIIIGNGPSGISLSYLLSGNWPYYTGDPHPDPYLHARLLENEEQSILQQDLEFLSNGLEGRSHNPVALLFDNLYQPNADLVDDEKSRLEWRHDPSKAVTHRVLGKGPPGGSWRDMDDSVRTLSQGRWMELPGVDFSDWVTEYRKRVGKQCNNSDTRATLGDVGLYYKEYVETMGLEKSFRPYTLVTQVQRLKGRRVINSESGEPEIQCQRCRKFEGQNMFEVKGHFVSDTTCCEKQVSASDTFTVLTPNVILATGMVGIPNRLEVPGEDLPYVLYSVQDLEAAIQREDVHSTSDPVLIIGSGLNAADAVLAAINTGVPVVHAFRRSAFDKELIFSKLPKSVYPEYHRVHLMMQKQGREEGATDRSYVSLSQHTVHEFYPGHRVAIKGPESCGYVKVSVAVVLIGSRPDLSFLPNSGTHLGVRGDGSPISYQHNPIEVNPYTMESTVEPGLYAMGPLVGDNFVRFAKGGALAIASNINKKNQDTTDTDRYM</sequence>
<dbReference type="AlphaFoldDB" id="A0A914B0J6"/>
<proteinExistence type="predicted"/>
<dbReference type="Gene3D" id="3.50.50.60">
    <property type="entry name" value="FAD/NAD(P)-binding domain"/>
    <property type="match status" value="1"/>
</dbReference>
<evidence type="ECO:0008006" key="3">
    <source>
        <dbReference type="Google" id="ProtNLM"/>
    </source>
</evidence>
<dbReference type="EnsemblMetazoa" id="XM_038213584.1">
    <property type="protein sequence ID" value="XP_038069512.1"/>
    <property type="gene ID" value="LOC119738671"/>
</dbReference>
<evidence type="ECO:0000313" key="2">
    <source>
        <dbReference type="Proteomes" id="UP000887568"/>
    </source>
</evidence>
<dbReference type="InterPro" id="IPR029731">
    <property type="entry name" value="OSGIN1/2"/>
</dbReference>
<dbReference type="RefSeq" id="XP_038069512.1">
    <property type="nucleotide sequence ID" value="XM_038213584.1"/>
</dbReference>
<dbReference type="Pfam" id="PF13738">
    <property type="entry name" value="Pyr_redox_3"/>
    <property type="match status" value="1"/>
</dbReference>
<organism evidence="1 2">
    <name type="scientific">Patiria miniata</name>
    <name type="common">Bat star</name>
    <name type="synonym">Asterina miniata</name>
    <dbReference type="NCBI Taxonomy" id="46514"/>
    <lineage>
        <taxon>Eukaryota</taxon>
        <taxon>Metazoa</taxon>
        <taxon>Echinodermata</taxon>
        <taxon>Eleutherozoa</taxon>
        <taxon>Asterozoa</taxon>
        <taxon>Asteroidea</taxon>
        <taxon>Valvatacea</taxon>
        <taxon>Valvatida</taxon>
        <taxon>Asterinidae</taxon>
        <taxon>Patiria</taxon>
    </lineage>
</organism>
<name>A0A914B0J6_PATMI</name>
<reference evidence="1" key="1">
    <citation type="submission" date="2022-11" db="UniProtKB">
        <authorList>
            <consortium name="EnsemblMetazoa"/>
        </authorList>
    </citation>
    <scope>IDENTIFICATION</scope>
</reference>
<dbReference type="InterPro" id="IPR036188">
    <property type="entry name" value="FAD/NAD-bd_sf"/>
</dbReference>
<dbReference type="PANTHER" id="PTHR15192:SF8">
    <property type="entry name" value="FAD_NAD(P)-BINDING DOMAIN-CONTAINING PROTEIN"/>
    <property type="match status" value="1"/>
</dbReference>
<keyword evidence="2" id="KW-1185">Reference proteome</keyword>
<dbReference type="GeneID" id="119738671"/>
<dbReference type="PANTHER" id="PTHR15192">
    <property type="entry name" value="PROTEIN CBG05349"/>
    <property type="match status" value="1"/>
</dbReference>
<dbReference type="OMA" id="MDLHDKE"/>
<dbReference type="SUPFAM" id="SSF51905">
    <property type="entry name" value="FAD/NAD(P)-binding domain"/>
    <property type="match status" value="1"/>
</dbReference>
<protein>
    <recommendedName>
        <fullName evidence="3">FAD/NAD(P)-binding domain-containing protein</fullName>
    </recommendedName>
</protein>